<feature type="coiled-coil region" evidence="1">
    <location>
        <begin position="130"/>
        <end position="157"/>
    </location>
</feature>
<dbReference type="Proteomes" id="UP000182860">
    <property type="component" value="Unassembled WGS sequence"/>
</dbReference>
<evidence type="ECO:0000256" key="1">
    <source>
        <dbReference type="SAM" id="Coils"/>
    </source>
</evidence>
<reference evidence="2 3" key="1">
    <citation type="journal article" date="2016" name="Environ. Microbiol.">
        <title>Genomic resolution of a cold subsurface aquifer community provides metabolic insights for novel microbes adapted to high CO concentrations.</title>
        <authorList>
            <person name="Probst A.J."/>
            <person name="Castelle C.J."/>
            <person name="Singh A."/>
            <person name="Brown C.T."/>
            <person name="Anantharaman K."/>
            <person name="Sharon I."/>
            <person name="Hug L.A."/>
            <person name="Burstein D."/>
            <person name="Emerson J.B."/>
            <person name="Thomas B.C."/>
            <person name="Banfield J.F."/>
        </authorList>
    </citation>
    <scope>NUCLEOTIDE SEQUENCE [LARGE SCALE GENOMIC DNA]</scope>
    <source>
        <strain evidence="2">CG1_02_41_21</strain>
    </source>
</reference>
<feature type="coiled-coil region" evidence="1">
    <location>
        <begin position="556"/>
        <end position="605"/>
    </location>
</feature>
<accession>A0A1J4TAC6</accession>
<organism evidence="2 3">
    <name type="scientific">Candidatus Falkowbacteria bacterium CG1_02_41_21</name>
    <dbReference type="NCBI Taxonomy" id="1805147"/>
    <lineage>
        <taxon>Bacteria</taxon>
        <taxon>Candidatus Falkowiibacteriota</taxon>
    </lineage>
</organism>
<proteinExistence type="predicted"/>
<evidence type="ECO:0000313" key="3">
    <source>
        <dbReference type="Proteomes" id="UP000182860"/>
    </source>
</evidence>
<protein>
    <submittedName>
        <fullName evidence="2">Uncharacterized protein</fullName>
    </submittedName>
</protein>
<sequence>MSFVVKLEAGKSEVAELEEIKNTNEVDREIANLDEAKFALLSRNHKISGLLDSLLDSYSQLSTNLSGFKAKKRQLDESLLTYQDDLPIEETGWADKIMAVKEELKRELPNLDLRFSGGKKGTKSNRELAVEKITAYLEALKTEIDNLEKIKEAKYLQTPAGQEQSRVEAENREQCRLEVLADLPPLDSLEKISQLKISPRHLELAGVYGVELTQAIILSAWKKMATDLLLDYNFADARDQIQDWQKVQSVLEDFRNNDDKFNELKESVVGLKTLKDQMVLTLADIIAENPEVKQKFHNYGVIGASLNSDLKKTLTAYDDLPEDKVADSPAALAYEYLHHVLHISAGVDSDQKNPLSNFESLFGAQNFGQKYNHADFGLAHRAEHNPEFLLQFSSRLEKLVATLQAEIKSAGKDIDPKMFLARFGQENYGRLKALPSLSAPEAKIADFPKKYVELDGSWSQKYYEDEAVFNKFEAHRKQAEEKIDLLLPLRWLEEELKQKYQKNAEVWEILDDKVKLLNYLKFLEKNKDYHVDQLIEIDTTPDGEIVLLDSTNHQAEVDKQQEYQELEEEYRTYLKNEIASIISEINRTEKKLFNKKETLNTLDKRLGTCQALSSHELADRIFGWIDDSNSRLFKESSLTPAELQKINDFVDQGRNNLKAQKKYQHQSELAERDLNRYHDKLSAKFLADYPDLMSGIFTYENLISSLKLMNIALSSSLKEKDSTLVRDFGEKSKQYRDLINDYNRKYSRERDQHIISAINFREDLAAYL</sequence>
<dbReference type="AlphaFoldDB" id="A0A1J4TAC6"/>
<evidence type="ECO:0000313" key="2">
    <source>
        <dbReference type="EMBL" id="OIO07765.1"/>
    </source>
</evidence>
<keyword evidence="1" id="KW-0175">Coiled coil</keyword>
<comment type="caution">
    <text evidence="2">The sequence shown here is derived from an EMBL/GenBank/DDBJ whole genome shotgun (WGS) entry which is preliminary data.</text>
</comment>
<name>A0A1J4TAC6_9BACT</name>
<gene>
    <name evidence="2" type="ORF">AUJ35_01575</name>
</gene>
<dbReference type="EMBL" id="MNUV01000028">
    <property type="protein sequence ID" value="OIO07765.1"/>
    <property type="molecule type" value="Genomic_DNA"/>
</dbReference>